<feature type="transmembrane region" description="Helical" evidence="1">
    <location>
        <begin position="6"/>
        <end position="26"/>
    </location>
</feature>
<evidence type="ECO:0000313" key="4">
    <source>
        <dbReference type="Proteomes" id="UP000176803"/>
    </source>
</evidence>
<protein>
    <recommendedName>
        <fullName evidence="2">SH3b domain-containing protein</fullName>
    </recommendedName>
</protein>
<organism evidence="3 4">
    <name type="scientific">Candidatus Roizmanbacteria bacterium RIFCSPHIGHO2_12_FULL_41_11</name>
    <dbReference type="NCBI Taxonomy" id="1802052"/>
    <lineage>
        <taxon>Bacteria</taxon>
        <taxon>Candidatus Roizmaniibacteriota</taxon>
    </lineage>
</organism>
<sequence length="289" mass="32111">MKTKFLILVVLLVGFIIFLGVKFLILDKQNAYGRLKIISSPAAGVFIDSVAIGKTPYEDKYKVGEFLVKLIPVGEASSTATWQGKVKVYRNALTYVSRELGSSDVTSAGEIFTIVKLDTPPKNKDNGEVYVETEPKGAIIYLDNDEKGVGHLTMENVLKGEHELSVYLPGFFRRTQKINVEAGYRVNASFKLALDQSQKTIEQTVEEKKQQEASQEAAIKSEDGQSTITIGETPTGWLRVRDEPSLEGKEIGKVNTGEKYNLLDEQSGWYKIKIADQEGWVSGEYATKE</sequence>
<dbReference type="PANTHER" id="PTHR36194">
    <property type="entry name" value="S-LAYER-LIKE PROTEIN"/>
    <property type="match status" value="1"/>
</dbReference>
<comment type="caution">
    <text evidence="3">The sequence shown here is derived from an EMBL/GenBank/DDBJ whole genome shotgun (WGS) entry which is preliminary data.</text>
</comment>
<evidence type="ECO:0000256" key="1">
    <source>
        <dbReference type="SAM" id="Phobius"/>
    </source>
</evidence>
<dbReference type="Pfam" id="PF08239">
    <property type="entry name" value="SH3_3"/>
    <property type="match status" value="1"/>
</dbReference>
<dbReference type="Gene3D" id="2.30.30.40">
    <property type="entry name" value="SH3 Domains"/>
    <property type="match status" value="1"/>
</dbReference>
<dbReference type="PANTHER" id="PTHR36194:SF1">
    <property type="entry name" value="S-LAYER-LIKE PROTEIN"/>
    <property type="match status" value="1"/>
</dbReference>
<dbReference type="Pfam" id="PF08308">
    <property type="entry name" value="PEGA"/>
    <property type="match status" value="1"/>
</dbReference>
<dbReference type="Proteomes" id="UP000176803">
    <property type="component" value="Unassembled WGS sequence"/>
</dbReference>
<accession>A0A1F7I0B7</accession>
<keyword evidence="1" id="KW-0472">Membrane</keyword>
<evidence type="ECO:0000259" key="2">
    <source>
        <dbReference type="PROSITE" id="PS51781"/>
    </source>
</evidence>
<dbReference type="AlphaFoldDB" id="A0A1F7I0B7"/>
<dbReference type="SMART" id="SM00287">
    <property type="entry name" value="SH3b"/>
    <property type="match status" value="1"/>
</dbReference>
<feature type="domain" description="SH3b" evidence="2">
    <location>
        <begin position="225"/>
        <end position="289"/>
    </location>
</feature>
<name>A0A1F7I0B7_9BACT</name>
<gene>
    <name evidence="3" type="ORF">A3F03_00905</name>
</gene>
<proteinExistence type="predicted"/>
<keyword evidence="1" id="KW-0812">Transmembrane</keyword>
<reference evidence="3 4" key="1">
    <citation type="journal article" date="2016" name="Nat. Commun.">
        <title>Thousands of microbial genomes shed light on interconnected biogeochemical processes in an aquifer system.</title>
        <authorList>
            <person name="Anantharaman K."/>
            <person name="Brown C.T."/>
            <person name="Hug L.A."/>
            <person name="Sharon I."/>
            <person name="Castelle C.J."/>
            <person name="Probst A.J."/>
            <person name="Thomas B.C."/>
            <person name="Singh A."/>
            <person name="Wilkins M.J."/>
            <person name="Karaoz U."/>
            <person name="Brodie E.L."/>
            <person name="Williams K.H."/>
            <person name="Hubbard S.S."/>
            <person name="Banfield J.F."/>
        </authorList>
    </citation>
    <scope>NUCLEOTIDE SEQUENCE [LARGE SCALE GENOMIC DNA]</scope>
</reference>
<dbReference type="PROSITE" id="PS51781">
    <property type="entry name" value="SH3B"/>
    <property type="match status" value="1"/>
</dbReference>
<evidence type="ECO:0000313" key="3">
    <source>
        <dbReference type="EMBL" id="OGK36652.1"/>
    </source>
</evidence>
<dbReference type="InterPro" id="IPR013229">
    <property type="entry name" value="PEGA"/>
</dbReference>
<keyword evidence="1" id="KW-1133">Transmembrane helix</keyword>
<dbReference type="EMBL" id="MGAC01000058">
    <property type="protein sequence ID" value="OGK36652.1"/>
    <property type="molecule type" value="Genomic_DNA"/>
</dbReference>
<dbReference type="InterPro" id="IPR003646">
    <property type="entry name" value="SH3-like_bac-type"/>
</dbReference>